<organism evidence="2 5">
    <name type="scientific">Didymodactylos carnosus</name>
    <dbReference type="NCBI Taxonomy" id="1234261"/>
    <lineage>
        <taxon>Eukaryota</taxon>
        <taxon>Metazoa</taxon>
        <taxon>Spiralia</taxon>
        <taxon>Gnathifera</taxon>
        <taxon>Rotifera</taxon>
        <taxon>Eurotatoria</taxon>
        <taxon>Bdelloidea</taxon>
        <taxon>Philodinida</taxon>
        <taxon>Philodinidae</taxon>
        <taxon>Didymodactylos</taxon>
    </lineage>
</organism>
<dbReference type="EMBL" id="CAJOBA010002822">
    <property type="protein sequence ID" value="CAF3660716.1"/>
    <property type="molecule type" value="Genomic_DNA"/>
</dbReference>
<dbReference type="Proteomes" id="UP000682733">
    <property type="component" value="Unassembled WGS sequence"/>
</dbReference>
<keyword evidence="5" id="KW-1185">Reference proteome</keyword>
<sequence>MSQTPEHTQYGLFADDTALWAACNITSGMNRRIHESVDAFQRWCTSWKLSLQPTKTEMIHFSPHPRKKYKYPMFVVVGPTIVCPQPFARYLGVIFDPIMEASYKTY</sequence>
<evidence type="ECO:0000313" key="5">
    <source>
        <dbReference type="Proteomes" id="UP000663829"/>
    </source>
</evidence>
<dbReference type="Proteomes" id="UP000677228">
    <property type="component" value="Unassembled WGS sequence"/>
</dbReference>
<evidence type="ECO:0000313" key="2">
    <source>
        <dbReference type="EMBL" id="CAF0957320.1"/>
    </source>
</evidence>
<dbReference type="EMBL" id="CAJNOK010002821">
    <property type="protein sequence ID" value="CAF0876308.1"/>
    <property type="molecule type" value="Genomic_DNA"/>
</dbReference>
<accession>A0A814DLU3</accession>
<evidence type="ECO:0000313" key="4">
    <source>
        <dbReference type="EMBL" id="CAF3732169.1"/>
    </source>
</evidence>
<dbReference type="EMBL" id="CAJNOQ010002417">
    <property type="protein sequence ID" value="CAF0957320.1"/>
    <property type="molecule type" value="Genomic_DNA"/>
</dbReference>
<name>A0A814DLU3_9BILA</name>
<protein>
    <recommendedName>
        <fullName evidence="6">Reverse transcriptase domain-containing protein</fullName>
    </recommendedName>
</protein>
<comment type="caution">
    <text evidence="2">The sequence shown here is derived from an EMBL/GenBank/DDBJ whole genome shotgun (WGS) entry which is preliminary data.</text>
</comment>
<reference evidence="2" key="1">
    <citation type="submission" date="2021-02" db="EMBL/GenBank/DDBJ databases">
        <authorList>
            <person name="Nowell W R."/>
        </authorList>
    </citation>
    <scope>NUCLEOTIDE SEQUENCE</scope>
</reference>
<dbReference type="EMBL" id="CAJOBC010002416">
    <property type="protein sequence ID" value="CAF3732169.1"/>
    <property type="molecule type" value="Genomic_DNA"/>
</dbReference>
<dbReference type="Proteomes" id="UP000681722">
    <property type="component" value="Unassembled WGS sequence"/>
</dbReference>
<evidence type="ECO:0000313" key="1">
    <source>
        <dbReference type="EMBL" id="CAF0876308.1"/>
    </source>
</evidence>
<dbReference type="Proteomes" id="UP000663829">
    <property type="component" value="Unassembled WGS sequence"/>
</dbReference>
<dbReference type="PANTHER" id="PTHR33332">
    <property type="entry name" value="REVERSE TRANSCRIPTASE DOMAIN-CONTAINING PROTEIN"/>
    <property type="match status" value="1"/>
</dbReference>
<evidence type="ECO:0008006" key="6">
    <source>
        <dbReference type="Google" id="ProtNLM"/>
    </source>
</evidence>
<dbReference type="AlphaFoldDB" id="A0A814DLU3"/>
<proteinExistence type="predicted"/>
<dbReference type="OrthoDB" id="10050074at2759"/>
<evidence type="ECO:0000313" key="3">
    <source>
        <dbReference type="EMBL" id="CAF3660716.1"/>
    </source>
</evidence>
<gene>
    <name evidence="2" type="ORF">GPM918_LOCUS11568</name>
    <name evidence="1" type="ORF">OVA965_LOCUS8390</name>
    <name evidence="4" type="ORF">SRO942_LOCUS11566</name>
    <name evidence="3" type="ORF">TMI583_LOCUS8386</name>
</gene>